<evidence type="ECO:0000313" key="2">
    <source>
        <dbReference type="Proteomes" id="UP000838672"/>
    </source>
</evidence>
<dbReference type="RefSeq" id="WP_237468696.1">
    <property type="nucleotide sequence ID" value="NZ_CAKLDI010000003.1"/>
</dbReference>
<name>A0ABM8ZZ76_9VIBR</name>
<dbReference type="PROSITE" id="PS51257">
    <property type="entry name" value="PROKAR_LIPOPROTEIN"/>
    <property type="match status" value="1"/>
</dbReference>
<gene>
    <name evidence="1" type="ORF">VST7929_03313</name>
</gene>
<proteinExistence type="predicted"/>
<organism evidence="1 2">
    <name type="scientific">Vibrio stylophorae</name>
    <dbReference type="NCBI Taxonomy" id="659351"/>
    <lineage>
        <taxon>Bacteria</taxon>
        <taxon>Pseudomonadati</taxon>
        <taxon>Pseudomonadota</taxon>
        <taxon>Gammaproteobacteria</taxon>
        <taxon>Vibrionales</taxon>
        <taxon>Vibrionaceae</taxon>
        <taxon>Vibrio</taxon>
    </lineage>
</organism>
<comment type="caution">
    <text evidence="1">The sequence shown here is derived from an EMBL/GenBank/DDBJ whole genome shotgun (WGS) entry which is preliminary data.</text>
</comment>
<protein>
    <recommendedName>
        <fullName evidence="3">Lipoprotein</fullName>
    </recommendedName>
</protein>
<keyword evidence="2" id="KW-1185">Reference proteome</keyword>
<evidence type="ECO:0008006" key="3">
    <source>
        <dbReference type="Google" id="ProtNLM"/>
    </source>
</evidence>
<reference evidence="1" key="1">
    <citation type="submission" date="2021-11" db="EMBL/GenBank/DDBJ databases">
        <authorList>
            <person name="Rodrigo-Torres L."/>
            <person name="Arahal R. D."/>
            <person name="Lucena T."/>
        </authorList>
    </citation>
    <scope>NUCLEOTIDE SEQUENCE</scope>
    <source>
        <strain evidence="1">CECT 7929</strain>
    </source>
</reference>
<sequence length="95" mass="10626">MKLKLNLKQTMCMVGLSVLLGCTQKFNDVKETMSLALLGPSDVIVPAKTIDELPMPVCTQKWQAVAKPLWCLVMRPQRFSPNRKNKIQTAQVAVI</sequence>
<dbReference type="Proteomes" id="UP000838672">
    <property type="component" value="Unassembled WGS sequence"/>
</dbReference>
<evidence type="ECO:0000313" key="1">
    <source>
        <dbReference type="EMBL" id="CAH0536300.1"/>
    </source>
</evidence>
<dbReference type="EMBL" id="CAKLDI010000003">
    <property type="protein sequence ID" value="CAH0536300.1"/>
    <property type="molecule type" value="Genomic_DNA"/>
</dbReference>
<accession>A0ABM8ZZ76</accession>